<dbReference type="AlphaFoldDB" id="A0AAW1Q2M0"/>
<protein>
    <recommendedName>
        <fullName evidence="4">Glycoside hydrolase family 38 N-terminal domain-containing protein</fullName>
    </recommendedName>
</protein>
<keyword evidence="3" id="KW-1185">Reference proteome</keyword>
<evidence type="ECO:0008006" key="4">
    <source>
        <dbReference type="Google" id="ProtNLM"/>
    </source>
</evidence>
<feature type="signal peptide" evidence="1">
    <location>
        <begin position="1"/>
        <end position="22"/>
    </location>
</feature>
<dbReference type="Pfam" id="PF16477">
    <property type="entry name" value="DUF5054"/>
    <property type="match status" value="1"/>
</dbReference>
<evidence type="ECO:0000313" key="3">
    <source>
        <dbReference type="Proteomes" id="UP001489004"/>
    </source>
</evidence>
<evidence type="ECO:0000256" key="1">
    <source>
        <dbReference type="SAM" id="SignalP"/>
    </source>
</evidence>
<reference evidence="2 3" key="1">
    <citation type="journal article" date="2024" name="Nat. Commun.">
        <title>Phylogenomics reveals the evolutionary origins of lichenization in chlorophyte algae.</title>
        <authorList>
            <person name="Puginier C."/>
            <person name="Libourel C."/>
            <person name="Otte J."/>
            <person name="Skaloud P."/>
            <person name="Haon M."/>
            <person name="Grisel S."/>
            <person name="Petersen M."/>
            <person name="Berrin J.G."/>
            <person name="Delaux P.M."/>
            <person name="Dal Grande F."/>
            <person name="Keller J."/>
        </authorList>
    </citation>
    <scope>NUCLEOTIDE SEQUENCE [LARGE SCALE GENOMIC DNA]</scope>
    <source>
        <strain evidence="2 3">SAG 2043</strain>
    </source>
</reference>
<comment type="caution">
    <text evidence="2">The sequence shown here is derived from an EMBL/GenBank/DDBJ whole genome shotgun (WGS) entry which is preliminary data.</text>
</comment>
<dbReference type="InterPro" id="IPR032482">
    <property type="entry name" value="DUF5054"/>
</dbReference>
<accession>A0AAW1Q2M0</accession>
<sequence>MRPVIWCVGLLVLAAGHLAVLAGRPDQLRTVHLVYANHLDVGFTATDDVVINKYFHEYYPKAIAVAEELKKRTGPERLVYTTHSFLVSLFLDCPRCIGVTCPTDDEVTAFKQAVAEGVITWHAMPFNAQLEFYDAPLVEAAVQLTHDLDALFGLPPKVTMSQRDVPGTTRAALPLLYGQGVRAISVGVNAASAPPAVPHDQAFIWRDEASQTDMLAMFHPGGYSGGVGDTPVDGPNNCIQADGFDHALCCAWRGDNAGPPDVDEVLRVWAKVQGNFPGAQVLASGFDDFMTPFLEAVPQLRLPIITQEIGDSWIYGVPSDAGKTSEYRDILRQIRAAGSAFTNDAGYKNASRFLLKVGEHTWGTDSKWVLADWVNWDNPSFHRQLQQMGPNYATTIQSWLRQRKWLDWALDALEEGAPLKHAMLAARDAVRDRNKAPNPEALGFHRMADGDDTLSSHAWDIRIHPETGALAGLRFRWPGSREGADWASKDHPLGQVVYNTYTEGDYQVIFRDYSYCPAEEWAQLDFGKHNCNVAHPRHAAATASLTEVWHKGDGEVFEVLVRSRLPDWMVTDAGAPEEVWTHIQSPKNDASLLYDVIWVNKTATRLPEALWVKFAPDPALVNASSWAMYKLGRPILPANVVRNGSYSQHGVTDEGVTVTAAGAQSWEKLQIKSFDAAVVSPGEATPFPNPLHPPDMTKGMSFNLANNIWGTNYIMWQPYRPEDRDMRFRFALQVHDVRDAGHQALFGDKYAVQNPAQTMQTGQSRSSGLVAVS</sequence>
<proteinExistence type="predicted"/>
<name>A0AAW1Q2M0_9CHLO</name>
<organism evidence="2 3">
    <name type="scientific">[Myrmecia] bisecta</name>
    <dbReference type="NCBI Taxonomy" id="41462"/>
    <lineage>
        <taxon>Eukaryota</taxon>
        <taxon>Viridiplantae</taxon>
        <taxon>Chlorophyta</taxon>
        <taxon>core chlorophytes</taxon>
        <taxon>Trebouxiophyceae</taxon>
        <taxon>Trebouxiales</taxon>
        <taxon>Trebouxiaceae</taxon>
        <taxon>Myrmecia</taxon>
    </lineage>
</organism>
<evidence type="ECO:0000313" key="2">
    <source>
        <dbReference type="EMBL" id="KAK9815327.1"/>
    </source>
</evidence>
<dbReference type="CDD" id="cd10791">
    <property type="entry name" value="GH38N_AMII_like_1"/>
    <property type="match status" value="1"/>
</dbReference>
<gene>
    <name evidence="2" type="ORF">WJX72_001843</name>
</gene>
<dbReference type="Proteomes" id="UP001489004">
    <property type="component" value="Unassembled WGS sequence"/>
</dbReference>
<feature type="chain" id="PRO_5043362818" description="Glycoside hydrolase family 38 N-terminal domain-containing protein" evidence="1">
    <location>
        <begin position="23"/>
        <end position="773"/>
    </location>
</feature>
<dbReference type="EMBL" id="JALJOR010000006">
    <property type="protein sequence ID" value="KAK9815327.1"/>
    <property type="molecule type" value="Genomic_DNA"/>
</dbReference>
<keyword evidence="1" id="KW-0732">Signal</keyword>